<dbReference type="EMBL" id="BBMR01000004">
    <property type="protein sequence ID" value="GAL19325.1"/>
    <property type="molecule type" value="Genomic_DNA"/>
</dbReference>
<reference evidence="3 4" key="1">
    <citation type="submission" date="2014-09" db="EMBL/GenBank/DDBJ databases">
        <title>Vibrio maritimus JCM 19235. (C45) whole genome shotgun sequence.</title>
        <authorList>
            <person name="Sawabe T."/>
            <person name="Meirelles P."/>
            <person name="Nakanishi M."/>
            <person name="Sayaka M."/>
            <person name="Hattori M."/>
            <person name="Ohkuma M."/>
        </authorList>
    </citation>
    <scope>NUCLEOTIDE SEQUENCE [LARGE SCALE GENOMIC DNA]</scope>
    <source>
        <strain evidence="4">JCM19235</strain>
    </source>
</reference>
<dbReference type="STRING" id="990268.JCM19235_681"/>
<keyword evidence="4" id="KW-1185">Reference proteome</keyword>
<evidence type="ECO:0000259" key="2">
    <source>
        <dbReference type="Pfam" id="PF02729"/>
    </source>
</evidence>
<sequence>MAYNLRNRNFLKLLDFSPKEIQFLLDMSKELKAAKYAGTEQKKLIGKNIALIFEKASTVPMCF</sequence>
<organism evidence="3 4">
    <name type="scientific">Vibrio maritimus</name>
    <dbReference type="NCBI Taxonomy" id="990268"/>
    <lineage>
        <taxon>Bacteria</taxon>
        <taxon>Pseudomonadati</taxon>
        <taxon>Pseudomonadota</taxon>
        <taxon>Gammaproteobacteria</taxon>
        <taxon>Vibrionales</taxon>
        <taxon>Vibrionaceae</taxon>
        <taxon>Vibrio</taxon>
    </lineage>
</organism>
<dbReference type="GO" id="GO:0016597">
    <property type="term" value="F:amino acid binding"/>
    <property type="evidence" value="ECO:0007669"/>
    <property type="project" value="InterPro"/>
</dbReference>
<accession>A0A090RV53</accession>
<evidence type="ECO:0000313" key="4">
    <source>
        <dbReference type="Proteomes" id="UP000029228"/>
    </source>
</evidence>
<proteinExistence type="predicted"/>
<evidence type="ECO:0000256" key="1">
    <source>
        <dbReference type="ARBA" id="ARBA00022679"/>
    </source>
</evidence>
<reference evidence="3 4" key="2">
    <citation type="submission" date="2014-09" db="EMBL/GenBank/DDBJ databases">
        <authorList>
            <consortium name="NBRP consortium"/>
            <person name="Sawabe T."/>
            <person name="Meirelles P."/>
            <person name="Nakanishi M."/>
            <person name="Sayaka M."/>
            <person name="Hattori M."/>
            <person name="Ohkuma M."/>
        </authorList>
    </citation>
    <scope>NUCLEOTIDE SEQUENCE [LARGE SCALE GENOMIC DNA]</scope>
    <source>
        <strain evidence="4">JCM19235</strain>
    </source>
</reference>
<feature type="domain" description="Aspartate/ornithine carbamoyltransferase carbamoyl-P binding" evidence="2">
    <location>
        <begin position="8"/>
        <end position="58"/>
    </location>
</feature>
<dbReference type="InterPro" id="IPR036901">
    <property type="entry name" value="Asp/Orn_carbamoylTrfase_sf"/>
</dbReference>
<dbReference type="SUPFAM" id="SSF53671">
    <property type="entry name" value="Aspartate/ornithine carbamoyltransferase"/>
    <property type="match status" value="1"/>
</dbReference>
<dbReference type="EC" id="2.1.3.3" evidence="3"/>
<dbReference type="InterPro" id="IPR006132">
    <property type="entry name" value="Asp/Orn_carbamoyltranf_P-bd"/>
</dbReference>
<dbReference type="AlphaFoldDB" id="A0A090RV53"/>
<dbReference type="Gene3D" id="3.40.50.1370">
    <property type="entry name" value="Aspartate/ornithine carbamoyltransferase"/>
    <property type="match status" value="1"/>
</dbReference>
<name>A0A090RV53_9VIBR</name>
<dbReference type="Proteomes" id="UP000029228">
    <property type="component" value="Unassembled WGS sequence"/>
</dbReference>
<protein>
    <submittedName>
        <fullName evidence="3">Ornithine carbamoyltransferase</fullName>
        <ecNumber evidence="3">2.1.3.3</ecNumber>
    </submittedName>
</protein>
<dbReference type="Pfam" id="PF02729">
    <property type="entry name" value="OTCace_N"/>
    <property type="match status" value="1"/>
</dbReference>
<dbReference type="GO" id="GO:0004585">
    <property type="term" value="F:ornithine carbamoyltransferase activity"/>
    <property type="evidence" value="ECO:0007669"/>
    <property type="project" value="UniProtKB-EC"/>
</dbReference>
<keyword evidence="1 3" id="KW-0808">Transferase</keyword>
<evidence type="ECO:0000313" key="3">
    <source>
        <dbReference type="EMBL" id="GAL19325.1"/>
    </source>
</evidence>
<comment type="caution">
    <text evidence="3">The sequence shown here is derived from an EMBL/GenBank/DDBJ whole genome shotgun (WGS) entry which is preliminary data.</text>
</comment>
<gene>
    <name evidence="3" type="ORF">JCM19235_681</name>
</gene>